<evidence type="ECO:0000313" key="2">
    <source>
        <dbReference type="Proteomes" id="UP000661607"/>
    </source>
</evidence>
<dbReference type="Proteomes" id="UP000661607">
    <property type="component" value="Unassembled WGS sequence"/>
</dbReference>
<comment type="caution">
    <text evidence="1">The sequence shown here is derived from an EMBL/GenBank/DDBJ whole genome shotgun (WGS) entry which is preliminary data.</text>
</comment>
<proteinExistence type="predicted"/>
<dbReference type="RefSeq" id="WP_192781511.1">
    <property type="nucleotide sequence ID" value="NZ_BAAASY010000032.1"/>
</dbReference>
<protein>
    <submittedName>
        <fullName evidence="1">Uncharacterized protein</fullName>
    </submittedName>
</protein>
<dbReference type="EMBL" id="JADBEF010000002">
    <property type="protein sequence ID" value="MBE1566508.1"/>
    <property type="molecule type" value="Genomic_DNA"/>
</dbReference>
<accession>A0ABR9KWW6</accession>
<reference evidence="1 2" key="1">
    <citation type="submission" date="2020-10" db="EMBL/GenBank/DDBJ databases">
        <title>Sequencing the genomes of 1000 actinobacteria strains.</title>
        <authorList>
            <person name="Klenk H.-P."/>
        </authorList>
    </citation>
    <scope>NUCLEOTIDE SEQUENCE [LARGE SCALE GENOMIC DNA]</scope>
    <source>
        <strain evidence="1 2">DSM 43748</strain>
    </source>
</reference>
<evidence type="ECO:0000313" key="1">
    <source>
        <dbReference type="EMBL" id="MBE1566508.1"/>
    </source>
</evidence>
<organism evidence="1 2">
    <name type="scientific">Nonomuraea africana</name>
    <dbReference type="NCBI Taxonomy" id="46171"/>
    <lineage>
        <taxon>Bacteria</taxon>
        <taxon>Bacillati</taxon>
        <taxon>Actinomycetota</taxon>
        <taxon>Actinomycetes</taxon>
        <taxon>Streptosporangiales</taxon>
        <taxon>Streptosporangiaceae</taxon>
        <taxon>Nonomuraea</taxon>
    </lineage>
</organism>
<keyword evidence="2" id="KW-1185">Reference proteome</keyword>
<sequence>MIGRAAVWPAWWLDPLLDQQAHRPGRDLDPIASALAGRDVYRAYCACGQLDDQHVFDGSELWAAYAEHMEQMQAAARTAAAP</sequence>
<name>A0ABR9KWW6_9ACTN</name>
<gene>
    <name evidence="1" type="ORF">H4W81_009380</name>
</gene>